<proteinExistence type="predicted"/>
<organism evidence="6 7">
    <name type="scientific">Leptosia nina</name>
    <dbReference type="NCBI Taxonomy" id="320188"/>
    <lineage>
        <taxon>Eukaryota</taxon>
        <taxon>Metazoa</taxon>
        <taxon>Ecdysozoa</taxon>
        <taxon>Arthropoda</taxon>
        <taxon>Hexapoda</taxon>
        <taxon>Insecta</taxon>
        <taxon>Pterygota</taxon>
        <taxon>Neoptera</taxon>
        <taxon>Endopterygota</taxon>
        <taxon>Lepidoptera</taxon>
        <taxon>Glossata</taxon>
        <taxon>Ditrysia</taxon>
        <taxon>Papilionoidea</taxon>
        <taxon>Pieridae</taxon>
        <taxon>Pierinae</taxon>
        <taxon>Leptosia</taxon>
    </lineage>
</organism>
<dbReference type="InterPro" id="IPR049439">
    <property type="entry name" value="TRAFD1-XIAF1_Znf"/>
</dbReference>
<keyword evidence="7" id="KW-1185">Reference proteome</keyword>
<dbReference type="Gene3D" id="3.30.40.10">
    <property type="entry name" value="Zinc/RING finger domain, C3HC4 (zinc finger)"/>
    <property type="match status" value="1"/>
</dbReference>
<evidence type="ECO:0000256" key="3">
    <source>
        <dbReference type="ARBA" id="ARBA00022833"/>
    </source>
</evidence>
<protein>
    <recommendedName>
        <fullName evidence="5">TRAFD1/XAF1 zinc finger domain-containing protein</fullName>
    </recommendedName>
</protein>
<feature type="domain" description="TRAFD1/XAF1 zinc finger" evidence="5">
    <location>
        <begin position="99"/>
        <end position="128"/>
    </location>
</feature>
<sequence>MDGDEIKTCGNCKREIPVVNFTIHRVYCTRNICMCPVCKEPILQAELQDHHDKMHKLSPCKQCGESVCGTDLEDHVRDSCAHTMKTCRYCNLDVRRGELPAHERYCGARTEQCEECGEWVMLKYRRLHTESNHGFIRLDDDPPPFRKDTPKTIINDWPKYTSGEKRQNTASRNQNPFELMFPPSTPADINDMNSLVNTLKDTAEPRASGSINGAVPKPKRTNDQPQINTISAPPDKIKNMSLSRGAIKKRPAPKPPVQPPRDPKREVAYEKVLQRRQKEEQERRDQNKLNLACGLPPVLSPLEKLEKLRKMDALHNRDAEDQSYKNKLKGRVWMTPEVSAGQMLGADTNGIGLESANNLAAERRRGRPSEVPGGRDELRNLTPMSQEEFAERFNELRLREGEGAGGRPRDRFVQIKSSLRELRRGLNEVTAPYNANPNVDLNQNRNSPSPEDEVRLPCEFCGAPVPADLLVQHQTGCRPDLARVRPVPEGAGRSGRTRSPPLEAVIPCEFCAESLPIYLINEHQERCGRDGNLLFPD</sequence>
<evidence type="ECO:0000313" key="6">
    <source>
        <dbReference type="EMBL" id="CAK1552364.1"/>
    </source>
</evidence>
<dbReference type="PANTHER" id="PTHR16295:SF10">
    <property type="entry name" value="EXPRESSED PROTEIN"/>
    <property type="match status" value="1"/>
</dbReference>
<feature type="compositionally biased region" description="Polar residues" evidence="4">
    <location>
        <begin position="433"/>
        <end position="449"/>
    </location>
</feature>
<dbReference type="Proteomes" id="UP001497472">
    <property type="component" value="Unassembled WGS sequence"/>
</dbReference>
<accession>A0AAV1JS68</accession>
<comment type="caution">
    <text evidence="6">The sequence shown here is derived from an EMBL/GenBank/DDBJ whole genome shotgun (WGS) entry which is preliminary data.</text>
</comment>
<name>A0AAV1JS68_9NEOP</name>
<feature type="region of interest" description="Disordered" evidence="4">
    <location>
        <begin position="201"/>
        <end position="268"/>
    </location>
</feature>
<keyword evidence="2" id="KW-0863">Zinc-finger</keyword>
<gene>
    <name evidence="6" type="ORF">LNINA_LOCUS11411</name>
</gene>
<reference evidence="6 7" key="1">
    <citation type="submission" date="2023-11" db="EMBL/GenBank/DDBJ databases">
        <authorList>
            <person name="Okamura Y."/>
        </authorList>
    </citation>
    <scope>NUCLEOTIDE SEQUENCE [LARGE SCALE GENOMIC DNA]</scope>
</reference>
<dbReference type="InterPro" id="IPR051986">
    <property type="entry name" value="Innate_Immune_Apopt_Reg"/>
</dbReference>
<keyword evidence="3" id="KW-0862">Zinc</keyword>
<evidence type="ECO:0000256" key="4">
    <source>
        <dbReference type="SAM" id="MobiDB-lite"/>
    </source>
</evidence>
<keyword evidence="1" id="KW-0479">Metal-binding</keyword>
<dbReference type="EMBL" id="CAVLEF010000144">
    <property type="protein sequence ID" value="CAK1552364.1"/>
    <property type="molecule type" value="Genomic_DNA"/>
</dbReference>
<evidence type="ECO:0000256" key="1">
    <source>
        <dbReference type="ARBA" id="ARBA00022723"/>
    </source>
</evidence>
<dbReference type="AlphaFoldDB" id="A0AAV1JS68"/>
<evidence type="ECO:0000256" key="2">
    <source>
        <dbReference type="ARBA" id="ARBA00022771"/>
    </source>
</evidence>
<evidence type="ECO:0000313" key="7">
    <source>
        <dbReference type="Proteomes" id="UP001497472"/>
    </source>
</evidence>
<evidence type="ECO:0000259" key="5">
    <source>
        <dbReference type="Pfam" id="PF21366"/>
    </source>
</evidence>
<dbReference type="InterPro" id="IPR013083">
    <property type="entry name" value="Znf_RING/FYVE/PHD"/>
</dbReference>
<dbReference type="Pfam" id="PF21366">
    <property type="entry name" value="TRAFD1-XIAF1_ZnF"/>
    <property type="match status" value="1"/>
</dbReference>
<dbReference type="GO" id="GO:0008270">
    <property type="term" value="F:zinc ion binding"/>
    <property type="evidence" value="ECO:0007669"/>
    <property type="project" value="UniProtKB-KW"/>
</dbReference>
<dbReference type="GO" id="GO:0005739">
    <property type="term" value="C:mitochondrion"/>
    <property type="evidence" value="ECO:0007669"/>
    <property type="project" value="TreeGrafter"/>
</dbReference>
<feature type="region of interest" description="Disordered" evidence="4">
    <location>
        <begin position="151"/>
        <end position="178"/>
    </location>
</feature>
<dbReference type="PANTHER" id="PTHR16295">
    <property type="entry name" value="TRAF-TYPE ZINC FINGER PROTEIN-RELATED"/>
    <property type="match status" value="1"/>
</dbReference>
<feature type="region of interest" description="Disordered" evidence="4">
    <location>
        <begin position="431"/>
        <end position="451"/>
    </location>
</feature>
<feature type="region of interest" description="Disordered" evidence="4">
    <location>
        <begin position="360"/>
        <end position="379"/>
    </location>
</feature>